<dbReference type="Gene3D" id="3.90.550.10">
    <property type="entry name" value="Spore Coat Polysaccharide Biosynthesis Protein SpsA, Chain A"/>
    <property type="match status" value="1"/>
</dbReference>
<dbReference type="InterPro" id="IPR029044">
    <property type="entry name" value="Nucleotide-diphossugar_trans"/>
</dbReference>
<dbReference type="Proteomes" id="UP000283474">
    <property type="component" value="Chromosome"/>
</dbReference>
<dbReference type="Pfam" id="PF12804">
    <property type="entry name" value="NTP_transf_3"/>
    <property type="match status" value="1"/>
</dbReference>
<evidence type="ECO:0000259" key="9">
    <source>
        <dbReference type="Pfam" id="PF12804"/>
    </source>
</evidence>
<keyword evidence="10" id="KW-0548">Nucleotidyltransferase</keyword>
<comment type="subcellular location">
    <subcellularLocation>
        <location evidence="8">Cytoplasm</location>
    </subcellularLocation>
</comment>
<keyword evidence="11" id="KW-1185">Reference proteome</keyword>
<dbReference type="GO" id="GO:1902758">
    <property type="term" value="P:bis(molybdopterin guanine dinucleotide)molybdenum biosynthetic process"/>
    <property type="evidence" value="ECO:0007669"/>
    <property type="project" value="TreeGrafter"/>
</dbReference>
<evidence type="ECO:0000256" key="1">
    <source>
        <dbReference type="ARBA" id="ARBA00022490"/>
    </source>
</evidence>
<dbReference type="GO" id="GO:0005525">
    <property type="term" value="F:GTP binding"/>
    <property type="evidence" value="ECO:0007669"/>
    <property type="project" value="UniProtKB-UniRule"/>
</dbReference>
<gene>
    <name evidence="8 10" type="primary">mobA</name>
    <name evidence="10" type="ORF">CKA81_00700</name>
</gene>
<comment type="cofactor">
    <cofactor evidence="8">
        <name>Mg(2+)</name>
        <dbReference type="ChEBI" id="CHEBI:18420"/>
    </cofactor>
</comment>
<dbReference type="SUPFAM" id="SSF53448">
    <property type="entry name" value="Nucleotide-diphospho-sugar transferases"/>
    <property type="match status" value="1"/>
</dbReference>
<dbReference type="GO" id="GO:0005737">
    <property type="term" value="C:cytoplasm"/>
    <property type="evidence" value="ECO:0007669"/>
    <property type="project" value="UniProtKB-SubCell"/>
</dbReference>
<evidence type="ECO:0000313" key="10">
    <source>
        <dbReference type="EMBL" id="QAA92528.1"/>
    </source>
</evidence>
<evidence type="ECO:0000256" key="6">
    <source>
        <dbReference type="ARBA" id="ARBA00023134"/>
    </source>
</evidence>
<feature type="binding site" evidence="8">
    <location>
        <position position="111"/>
    </location>
    <ligand>
        <name>GTP</name>
        <dbReference type="ChEBI" id="CHEBI:37565"/>
    </ligand>
</feature>
<keyword evidence="1 8" id="KW-0963">Cytoplasm</keyword>
<keyword evidence="5 8" id="KW-0460">Magnesium</keyword>
<evidence type="ECO:0000313" key="11">
    <source>
        <dbReference type="Proteomes" id="UP000283474"/>
    </source>
</evidence>
<feature type="binding site" evidence="8">
    <location>
        <position position="79"/>
    </location>
    <ligand>
        <name>GTP</name>
        <dbReference type="ChEBI" id="CHEBI:37565"/>
    </ligand>
</feature>
<evidence type="ECO:0000256" key="2">
    <source>
        <dbReference type="ARBA" id="ARBA00022679"/>
    </source>
</evidence>
<keyword evidence="4 8" id="KW-0547">Nucleotide-binding</keyword>
<dbReference type="EC" id="2.7.7.77" evidence="8"/>
<sequence length="208" mass="22109">MIPPAVATGLILAGGRARRMQSPLLAGAGTAEEKGLLMLNGEPLVAHAHRFLAPRVGTVLVSANRHQERYAAYGKVISDDQSWGDDAGPLVGVATALRHIDTPWIVVLPVDVIRLPPDLIGRLAQALDQSAALIAYATTATRGHPLCMVVHASLMSSLGDFLSGGDRKVGLWQSLHQAVPVLFPDDAHAFFNINTPDDLAYANQLCKS</sequence>
<protein>
    <recommendedName>
        <fullName evidence="8">Molybdenum cofactor guanylyltransferase</fullName>
        <shortName evidence="8">MoCo guanylyltransferase</shortName>
        <ecNumber evidence="8">2.7.7.77</ecNumber>
    </recommendedName>
    <alternativeName>
        <fullName evidence="8">GTP:molybdopterin guanylyltransferase</fullName>
    </alternativeName>
    <alternativeName>
        <fullName evidence="8">Mo-MPT guanylyltransferase</fullName>
    </alternativeName>
    <alternativeName>
        <fullName evidence="8">Molybdopterin guanylyltransferase</fullName>
    </alternativeName>
    <alternativeName>
        <fullName evidence="8">Molybdopterin-guanine dinucleotide synthase</fullName>
        <shortName evidence="8">MGD synthase</shortName>
    </alternativeName>
</protein>
<dbReference type="CDD" id="cd02503">
    <property type="entry name" value="MobA"/>
    <property type="match status" value="1"/>
</dbReference>
<evidence type="ECO:0000256" key="3">
    <source>
        <dbReference type="ARBA" id="ARBA00022723"/>
    </source>
</evidence>
<dbReference type="GO" id="GO:0046872">
    <property type="term" value="F:metal ion binding"/>
    <property type="evidence" value="ECO:0007669"/>
    <property type="project" value="UniProtKB-KW"/>
</dbReference>
<feature type="binding site" evidence="8">
    <location>
        <begin position="12"/>
        <end position="14"/>
    </location>
    <ligand>
        <name>GTP</name>
        <dbReference type="ChEBI" id="CHEBI:37565"/>
    </ligand>
</feature>
<dbReference type="AlphaFoldDB" id="A0A410G875"/>
<evidence type="ECO:0000256" key="8">
    <source>
        <dbReference type="HAMAP-Rule" id="MF_00316"/>
    </source>
</evidence>
<comment type="domain">
    <text evidence="8">The N-terminal domain determines nucleotide recognition and specific binding, while the C-terminal domain determines the specific binding to the target protein.</text>
</comment>
<accession>A0A410G875</accession>
<proteinExistence type="inferred from homology"/>
<comment type="subunit">
    <text evidence="8">Monomer.</text>
</comment>
<dbReference type="EMBL" id="CP022987">
    <property type="protein sequence ID" value="QAA92528.1"/>
    <property type="molecule type" value="Genomic_DNA"/>
</dbReference>
<keyword evidence="2 8" id="KW-0808">Transferase</keyword>
<dbReference type="NCBIfam" id="TIGR02665">
    <property type="entry name" value="molyb_mobA"/>
    <property type="match status" value="1"/>
</dbReference>
<dbReference type="KEGG" id="pus:CKA81_00700"/>
<dbReference type="OrthoDB" id="9788394at2"/>
<dbReference type="InterPro" id="IPR013482">
    <property type="entry name" value="Molybde_CF_guanTrfase"/>
</dbReference>
<dbReference type="InterPro" id="IPR025877">
    <property type="entry name" value="MobA-like_NTP_Trfase"/>
</dbReference>
<comment type="similarity">
    <text evidence="8">Belongs to the MobA family.</text>
</comment>
<feature type="binding site" evidence="8">
    <location>
        <position position="34"/>
    </location>
    <ligand>
        <name>GTP</name>
        <dbReference type="ChEBI" id="CHEBI:37565"/>
    </ligand>
</feature>
<dbReference type="PANTHER" id="PTHR19136">
    <property type="entry name" value="MOLYBDENUM COFACTOR GUANYLYLTRANSFERASE"/>
    <property type="match status" value="1"/>
</dbReference>
<evidence type="ECO:0000256" key="4">
    <source>
        <dbReference type="ARBA" id="ARBA00022741"/>
    </source>
</evidence>
<dbReference type="HAMAP" id="MF_00316">
    <property type="entry name" value="MobA"/>
    <property type="match status" value="1"/>
</dbReference>
<feature type="domain" description="MobA-like NTP transferase" evidence="9">
    <location>
        <begin position="9"/>
        <end position="167"/>
    </location>
</feature>
<reference evidence="10 11" key="1">
    <citation type="submission" date="2017-08" db="EMBL/GenBank/DDBJ databases">
        <authorList>
            <person name="Park S.-J."/>
            <person name="Kim H."/>
        </authorList>
    </citation>
    <scope>NUCLEOTIDE SEQUENCE [LARGE SCALE GENOMIC DNA]</scope>
    <source>
        <strain evidence="11">ye3</strain>
    </source>
</reference>
<keyword evidence="7 8" id="KW-0501">Molybdenum cofactor biosynthesis</keyword>
<comment type="catalytic activity">
    <reaction evidence="8">
        <text>Mo-molybdopterin + GTP + H(+) = Mo-molybdopterin guanine dinucleotide + diphosphate</text>
        <dbReference type="Rhea" id="RHEA:34243"/>
        <dbReference type="ChEBI" id="CHEBI:15378"/>
        <dbReference type="ChEBI" id="CHEBI:33019"/>
        <dbReference type="ChEBI" id="CHEBI:37565"/>
        <dbReference type="ChEBI" id="CHEBI:71302"/>
        <dbReference type="ChEBI" id="CHEBI:71310"/>
        <dbReference type="EC" id="2.7.7.77"/>
    </reaction>
</comment>
<comment type="caution">
    <text evidence="8">Lacks conserved residue(s) required for the propagation of feature annotation.</text>
</comment>
<evidence type="ECO:0000256" key="5">
    <source>
        <dbReference type="ARBA" id="ARBA00022842"/>
    </source>
</evidence>
<organism evidence="10 11">
    <name type="scientific">Pollutimonas thiosulfatoxidans</name>
    <dbReference type="NCBI Taxonomy" id="2028345"/>
    <lineage>
        <taxon>Bacteria</taxon>
        <taxon>Pseudomonadati</taxon>
        <taxon>Pseudomonadota</taxon>
        <taxon>Betaproteobacteria</taxon>
        <taxon>Burkholderiales</taxon>
        <taxon>Alcaligenaceae</taxon>
        <taxon>Pollutimonas</taxon>
    </lineage>
</organism>
<name>A0A410G875_9BURK</name>
<comment type="function">
    <text evidence="8">Transfers a GMP moiety from GTP to Mo-molybdopterin (Mo-MPT) cofactor (Moco or molybdenum cofactor) to form Mo-molybdopterin guanine dinucleotide (Mo-MGD) cofactor.</text>
</comment>
<dbReference type="PANTHER" id="PTHR19136:SF81">
    <property type="entry name" value="MOLYBDENUM COFACTOR GUANYLYLTRANSFERASE"/>
    <property type="match status" value="1"/>
</dbReference>
<feature type="binding site" evidence="8">
    <location>
        <position position="111"/>
    </location>
    <ligand>
        <name>Mg(2+)</name>
        <dbReference type="ChEBI" id="CHEBI:18420"/>
    </ligand>
</feature>
<evidence type="ECO:0000256" key="7">
    <source>
        <dbReference type="ARBA" id="ARBA00023150"/>
    </source>
</evidence>
<keyword evidence="3 8" id="KW-0479">Metal-binding</keyword>
<dbReference type="GO" id="GO:0061603">
    <property type="term" value="F:molybdenum cofactor guanylyltransferase activity"/>
    <property type="evidence" value="ECO:0007669"/>
    <property type="project" value="UniProtKB-EC"/>
</dbReference>
<keyword evidence="6 8" id="KW-0342">GTP-binding</keyword>